<evidence type="ECO:0000256" key="3">
    <source>
        <dbReference type="ARBA" id="ARBA00012438"/>
    </source>
</evidence>
<keyword evidence="5" id="KW-0597">Phosphoprotein</keyword>
<dbReference type="Pfam" id="PF02518">
    <property type="entry name" value="HATPase_c"/>
    <property type="match status" value="1"/>
</dbReference>
<keyword evidence="9 19" id="KW-0418">Kinase</keyword>
<feature type="transmembrane region" description="Helical" evidence="16">
    <location>
        <begin position="71"/>
        <end position="96"/>
    </location>
</feature>
<evidence type="ECO:0000256" key="16">
    <source>
        <dbReference type="SAM" id="Phobius"/>
    </source>
</evidence>
<keyword evidence="13 16" id="KW-0472">Membrane</keyword>
<feature type="compositionally biased region" description="Low complexity" evidence="15">
    <location>
        <begin position="658"/>
        <end position="667"/>
    </location>
</feature>
<dbReference type="PRINTS" id="PR00344">
    <property type="entry name" value="BCTRLSENSOR"/>
</dbReference>
<dbReference type="CDD" id="cd00082">
    <property type="entry name" value="HisKA"/>
    <property type="match status" value="1"/>
</dbReference>
<evidence type="ECO:0000256" key="13">
    <source>
        <dbReference type="ARBA" id="ARBA00023136"/>
    </source>
</evidence>
<dbReference type="NCBIfam" id="NF040691">
    <property type="entry name" value="MtrAB_MtrB"/>
    <property type="match status" value="1"/>
</dbReference>
<keyword evidence="12" id="KW-0902">Two-component regulatory system</keyword>
<evidence type="ECO:0000313" key="19">
    <source>
        <dbReference type="EMBL" id="GGW35150.1"/>
    </source>
</evidence>
<dbReference type="PANTHER" id="PTHR43547:SF2">
    <property type="entry name" value="HYBRID SIGNAL TRANSDUCTION HISTIDINE KINASE C"/>
    <property type="match status" value="1"/>
</dbReference>
<keyword evidence="20" id="KW-1185">Reference proteome</keyword>
<reference evidence="19" key="1">
    <citation type="journal article" date="2014" name="Int. J. Syst. Evol. Microbiol.">
        <title>Complete genome sequence of Corynebacterium casei LMG S-19264T (=DSM 44701T), isolated from a smear-ripened cheese.</title>
        <authorList>
            <consortium name="US DOE Joint Genome Institute (JGI-PGF)"/>
            <person name="Walter F."/>
            <person name="Albersmeier A."/>
            <person name="Kalinowski J."/>
            <person name="Ruckert C."/>
        </authorList>
    </citation>
    <scope>NUCLEOTIDE SEQUENCE</scope>
    <source>
        <strain evidence="19">JCM 4490</strain>
    </source>
</reference>
<sequence>MTGDSAASAPGGSGSRPGRPVGRATAGARFRRLFEGGLLQGGAKGSPVLRLFLRWMRRPLLPVMRLWRRNIQLRVVATTLLMSLGVVLLLGFVVIGQVRNGLLDAKVRASQSQATGGFAVAKQKADEAVGGTGGGTGAGTGAADGTSTPDGRQSQNVIQWMSDLVTSLASGGAGAFDVATLPVGDDSGGGRSPRGSGNVDPASSVPADLRERVNSGTTAAQSYTRIVYYNGKESQPALVIGKQVNDPNGRPYELYYLFPLTQEEKSLSLVKGTLATAGLFVVVLLGAIAWLVVRQVVTPVRMAAGIAERLSAGRLQERMKVTGEDDIARLGEAFNKMAQNLQVKIQQMEDLSRMQRRFVSDVSHELRTPLTTVRMAADVIHEAREDFDPVTARSAELLADQLDRFESLLADLLEISRFDAGAAALEAEPIDLREVVRRVVSGAEPLAERKGTRIRVVGDQQPVVAEADARRVERVLRNLVVNAVEHGDGKDVVVKLAAAGGAVAVAVRDYGVGLKPGEATRVFSRFWRADPARARTTGGTGLGLSIALEDARLHGGWLQAWGEPGGGSQFRLTLPRTADEPLRGSPIPLEPKDSRRNRGLDDAGLPRGGEEKRATVPVQHSGAQVPALPPRTSVAPGLATVTPAADPTALPGNGTGTRVVPRPAGGVRRPGDRTAESPAPDTNAARPDTAQPGDPTEPGEEFRGR</sequence>
<accession>A0A918IWA9</accession>
<evidence type="ECO:0000256" key="12">
    <source>
        <dbReference type="ARBA" id="ARBA00023012"/>
    </source>
</evidence>
<dbReference type="Gene3D" id="6.10.340.10">
    <property type="match status" value="1"/>
</dbReference>
<feature type="region of interest" description="Disordered" evidence="15">
    <location>
        <begin position="564"/>
        <end position="705"/>
    </location>
</feature>
<evidence type="ECO:0000256" key="15">
    <source>
        <dbReference type="SAM" id="MobiDB-lite"/>
    </source>
</evidence>
<dbReference type="InterPro" id="IPR005467">
    <property type="entry name" value="His_kinase_dom"/>
</dbReference>
<evidence type="ECO:0000313" key="20">
    <source>
        <dbReference type="Proteomes" id="UP000620224"/>
    </source>
</evidence>
<feature type="compositionally biased region" description="Gly residues" evidence="15">
    <location>
        <begin position="130"/>
        <end position="142"/>
    </location>
</feature>
<dbReference type="SUPFAM" id="SSF55874">
    <property type="entry name" value="ATPase domain of HSP90 chaperone/DNA topoisomerase II/histidine kinase"/>
    <property type="match status" value="1"/>
</dbReference>
<dbReference type="InterPro" id="IPR047669">
    <property type="entry name" value="MtrAB_MtrB"/>
</dbReference>
<name>A0A918IWA9_9ACTN</name>
<feature type="region of interest" description="Disordered" evidence="15">
    <location>
        <begin position="130"/>
        <end position="153"/>
    </location>
</feature>
<dbReference type="InterPro" id="IPR036097">
    <property type="entry name" value="HisK_dim/P_sf"/>
</dbReference>
<evidence type="ECO:0000259" key="17">
    <source>
        <dbReference type="PROSITE" id="PS50109"/>
    </source>
</evidence>
<dbReference type="Pfam" id="PF00672">
    <property type="entry name" value="HAMP"/>
    <property type="match status" value="1"/>
</dbReference>
<dbReference type="GO" id="GO:0005886">
    <property type="term" value="C:plasma membrane"/>
    <property type="evidence" value="ECO:0007669"/>
    <property type="project" value="UniProtKB-SubCell"/>
</dbReference>
<dbReference type="Pfam" id="PF00512">
    <property type="entry name" value="HisKA"/>
    <property type="match status" value="1"/>
</dbReference>
<evidence type="ECO:0000256" key="10">
    <source>
        <dbReference type="ARBA" id="ARBA00022840"/>
    </source>
</evidence>
<keyword evidence="8" id="KW-0547">Nucleotide-binding</keyword>
<evidence type="ECO:0000256" key="8">
    <source>
        <dbReference type="ARBA" id="ARBA00022741"/>
    </source>
</evidence>
<evidence type="ECO:0000256" key="4">
    <source>
        <dbReference type="ARBA" id="ARBA00022475"/>
    </source>
</evidence>
<evidence type="ECO:0000259" key="18">
    <source>
        <dbReference type="PROSITE" id="PS50885"/>
    </source>
</evidence>
<feature type="region of interest" description="Disordered" evidence="15">
    <location>
        <begin position="184"/>
        <end position="205"/>
    </location>
</feature>
<evidence type="ECO:0000256" key="9">
    <source>
        <dbReference type="ARBA" id="ARBA00022777"/>
    </source>
</evidence>
<dbReference type="AlphaFoldDB" id="A0A918IWA9"/>
<feature type="domain" description="HAMP" evidence="18">
    <location>
        <begin position="294"/>
        <end position="346"/>
    </location>
</feature>
<dbReference type="CDD" id="cd06225">
    <property type="entry name" value="HAMP"/>
    <property type="match status" value="1"/>
</dbReference>
<dbReference type="EC" id="2.7.13.3" evidence="3"/>
<evidence type="ECO:0000256" key="2">
    <source>
        <dbReference type="ARBA" id="ARBA00004651"/>
    </source>
</evidence>
<dbReference type="InterPro" id="IPR036890">
    <property type="entry name" value="HATPase_C_sf"/>
</dbReference>
<dbReference type="Gene3D" id="1.10.287.130">
    <property type="match status" value="1"/>
</dbReference>
<evidence type="ECO:0000256" key="5">
    <source>
        <dbReference type="ARBA" id="ARBA00022553"/>
    </source>
</evidence>
<evidence type="ECO:0000256" key="11">
    <source>
        <dbReference type="ARBA" id="ARBA00022989"/>
    </source>
</evidence>
<dbReference type="PROSITE" id="PS50109">
    <property type="entry name" value="HIS_KIN"/>
    <property type="match status" value="1"/>
</dbReference>
<organism evidence="19 20">
    <name type="scientific">Streptomyces lucensis JCM 4490</name>
    <dbReference type="NCBI Taxonomy" id="1306176"/>
    <lineage>
        <taxon>Bacteria</taxon>
        <taxon>Bacillati</taxon>
        <taxon>Actinomycetota</taxon>
        <taxon>Actinomycetes</taxon>
        <taxon>Kitasatosporales</taxon>
        <taxon>Streptomycetaceae</taxon>
        <taxon>Streptomyces</taxon>
    </lineage>
</organism>
<dbReference type="FunFam" id="1.10.287.130:FF:000010">
    <property type="entry name" value="Two-component sensor histidine kinase"/>
    <property type="match status" value="1"/>
</dbReference>
<feature type="compositionally biased region" description="Basic and acidic residues" evidence="15">
    <location>
        <begin position="590"/>
        <end position="601"/>
    </location>
</feature>
<keyword evidence="6" id="KW-0808">Transferase</keyword>
<comment type="subcellular location">
    <subcellularLocation>
        <location evidence="2">Cell membrane</location>
        <topology evidence="2">Multi-pass membrane protein</topology>
    </subcellularLocation>
</comment>
<dbReference type="PROSITE" id="PS50885">
    <property type="entry name" value="HAMP"/>
    <property type="match status" value="1"/>
</dbReference>
<keyword evidence="4" id="KW-1003">Cell membrane</keyword>
<dbReference type="InterPro" id="IPR004358">
    <property type="entry name" value="Sig_transdc_His_kin-like_C"/>
</dbReference>
<gene>
    <name evidence="19" type="ORF">GCM10010503_08580</name>
</gene>
<dbReference type="EMBL" id="BMUE01000002">
    <property type="protein sequence ID" value="GGW35150.1"/>
    <property type="molecule type" value="Genomic_DNA"/>
</dbReference>
<dbReference type="SMART" id="SM00388">
    <property type="entry name" value="HisKA"/>
    <property type="match status" value="1"/>
</dbReference>
<dbReference type="SMART" id="SM00304">
    <property type="entry name" value="HAMP"/>
    <property type="match status" value="1"/>
</dbReference>
<feature type="region of interest" description="Disordered" evidence="15">
    <location>
        <begin position="1"/>
        <end position="23"/>
    </location>
</feature>
<evidence type="ECO:0000256" key="7">
    <source>
        <dbReference type="ARBA" id="ARBA00022692"/>
    </source>
</evidence>
<comment type="catalytic activity">
    <reaction evidence="1">
        <text>ATP + protein L-histidine = ADP + protein N-phospho-L-histidine.</text>
        <dbReference type="EC" id="2.7.13.3"/>
    </reaction>
</comment>
<dbReference type="InterPro" id="IPR003660">
    <property type="entry name" value="HAMP_dom"/>
</dbReference>
<evidence type="ECO:0000256" key="1">
    <source>
        <dbReference type="ARBA" id="ARBA00000085"/>
    </source>
</evidence>
<dbReference type="Gene3D" id="3.30.565.10">
    <property type="entry name" value="Histidine kinase-like ATPase, C-terminal domain"/>
    <property type="match status" value="1"/>
</dbReference>
<protein>
    <recommendedName>
        <fullName evidence="14">Sensor histidine kinase MtrB</fullName>
        <ecNumber evidence="3">2.7.13.3</ecNumber>
    </recommendedName>
</protein>
<dbReference type="Proteomes" id="UP000620224">
    <property type="component" value="Unassembled WGS sequence"/>
</dbReference>
<comment type="caution">
    <text evidence="19">The sequence shown here is derived from an EMBL/GenBank/DDBJ whole genome shotgun (WGS) entry which is preliminary data.</text>
</comment>
<dbReference type="SMART" id="SM00387">
    <property type="entry name" value="HATPase_c"/>
    <property type="match status" value="1"/>
</dbReference>
<dbReference type="CDD" id="cd00075">
    <property type="entry name" value="HATPase"/>
    <property type="match status" value="1"/>
</dbReference>
<keyword evidence="10" id="KW-0067">ATP-binding</keyword>
<dbReference type="InterPro" id="IPR003594">
    <property type="entry name" value="HATPase_dom"/>
</dbReference>
<dbReference type="SUPFAM" id="SSF47384">
    <property type="entry name" value="Homodimeric domain of signal transducing histidine kinase"/>
    <property type="match status" value="1"/>
</dbReference>
<dbReference type="PANTHER" id="PTHR43547">
    <property type="entry name" value="TWO-COMPONENT HISTIDINE KINASE"/>
    <property type="match status" value="1"/>
</dbReference>
<dbReference type="FunFam" id="3.30.565.10:FF:000013">
    <property type="entry name" value="Two-component sensor histidine kinase"/>
    <property type="match status" value="1"/>
</dbReference>
<dbReference type="GO" id="GO:0000155">
    <property type="term" value="F:phosphorelay sensor kinase activity"/>
    <property type="evidence" value="ECO:0007669"/>
    <property type="project" value="InterPro"/>
</dbReference>
<keyword evidence="7 16" id="KW-0812">Transmembrane</keyword>
<keyword evidence="11 16" id="KW-1133">Transmembrane helix</keyword>
<reference evidence="19" key="2">
    <citation type="submission" date="2020-09" db="EMBL/GenBank/DDBJ databases">
        <authorList>
            <person name="Sun Q."/>
            <person name="Ohkuma M."/>
        </authorList>
    </citation>
    <scope>NUCLEOTIDE SEQUENCE</scope>
    <source>
        <strain evidence="19">JCM 4490</strain>
    </source>
</reference>
<dbReference type="RefSeq" id="WP_190013376.1">
    <property type="nucleotide sequence ID" value="NZ_BMUE01000002.1"/>
</dbReference>
<dbReference type="SUPFAM" id="SSF158472">
    <property type="entry name" value="HAMP domain-like"/>
    <property type="match status" value="1"/>
</dbReference>
<feature type="domain" description="Histidine kinase" evidence="17">
    <location>
        <begin position="361"/>
        <end position="578"/>
    </location>
</feature>
<proteinExistence type="predicted"/>
<evidence type="ECO:0000256" key="6">
    <source>
        <dbReference type="ARBA" id="ARBA00022679"/>
    </source>
</evidence>
<dbReference type="GO" id="GO:0005524">
    <property type="term" value="F:ATP binding"/>
    <property type="evidence" value="ECO:0007669"/>
    <property type="project" value="UniProtKB-KW"/>
</dbReference>
<dbReference type="InterPro" id="IPR003661">
    <property type="entry name" value="HisK_dim/P_dom"/>
</dbReference>
<evidence type="ECO:0000256" key="14">
    <source>
        <dbReference type="ARBA" id="ARBA00035305"/>
    </source>
</evidence>